<keyword evidence="9" id="KW-1185">Reference proteome</keyword>
<dbReference type="GO" id="GO:0004519">
    <property type="term" value="F:endonuclease activity"/>
    <property type="evidence" value="ECO:0007669"/>
    <property type="project" value="UniProtKB-KW"/>
</dbReference>
<evidence type="ECO:0000256" key="4">
    <source>
        <dbReference type="ARBA" id="ARBA00022801"/>
    </source>
</evidence>
<dbReference type="InterPro" id="IPR042211">
    <property type="entry name" value="CRISPR-assoc_Cas1_N"/>
</dbReference>
<dbReference type="InterPro" id="IPR050646">
    <property type="entry name" value="Cas1"/>
</dbReference>
<dbReference type="AlphaFoldDB" id="A0A1E8F0U5"/>
<dbReference type="NCBIfam" id="TIGR00287">
    <property type="entry name" value="cas1"/>
    <property type="match status" value="1"/>
</dbReference>
<keyword evidence="2" id="KW-0479">Metal-binding</keyword>
<evidence type="ECO:0000256" key="1">
    <source>
        <dbReference type="ARBA" id="ARBA00022722"/>
    </source>
</evidence>
<evidence type="ECO:0000256" key="6">
    <source>
        <dbReference type="ARBA" id="ARBA00023118"/>
    </source>
</evidence>
<dbReference type="Proteomes" id="UP000175744">
    <property type="component" value="Unassembled WGS sequence"/>
</dbReference>
<gene>
    <name evidence="8" type="primary">cas1_1</name>
    <name evidence="8" type="ORF">CLOACE_04550</name>
</gene>
<dbReference type="InterPro" id="IPR002729">
    <property type="entry name" value="CRISPR-assoc_Cas1"/>
</dbReference>
<evidence type="ECO:0000256" key="2">
    <source>
        <dbReference type="ARBA" id="ARBA00022723"/>
    </source>
</evidence>
<dbReference type="Gene3D" id="3.100.10.20">
    <property type="entry name" value="CRISPR-associated endonuclease Cas1, N-terminal domain"/>
    <property type="match status" value="1"/>
</dbReference>
<accession>A0A1E8F0U5</accession>
<organism evidence="8 9">
    <name type="scientific">Clostridium acetireducens DSM 10703</name>
    <dbReference type="NCBI Taxonomy" id="1121290"/>
    <lineage>
        <taxon>Bacteria</taxon>
        <taxon>Bacillati</taxon>
        <taxon>Bacillota</taxon>
        <taxon>Clostridia</taxon>
        <taxon>Eubacteriales</taxon>
        <taxon>Clostridiaceae</taxon>
        <taxon>Clostridium</taxon>
    </lineage>
</organism>
<dbReference type="STRING" id="1121290.CLAOCE_04550"/>
<comment type="subunit">
    <text evidence="7">Homodimer, forms a heterotetramer with a Cas2 homodimer.</text>
</comment>
<reference evidence="8 9" key="1">
    <citation type="submission" date="2016-06" db="EMBL/GenBank/DDBJ databases">
        <title>Genome sequence of Clostridium acetireducens DSM 10703.</title>
        <authorList>
            <person name="Poehlein A."/>
            <person name="Fluechter S."/>
            <person name="Duerre P."/>
            <person name="Daniel R."/>
        </authorList>
    </citation>
    <scope>NUCLEOTIDE SEQUENCE [LARGE SCALE GENOMIC DNA]</scope>
    <source>
        <strain evidence="8 9">DSM 10703</strain>
    </source>
</reference>
<keyword evidence="4" id="KW-0378">Hydrolase</keyword>
<dbReference type="GO" id="GO:0016787">
    <property type="term" value="F:hydrolase activity"/>
    <property type="evidence" value="ECO:0007669"/>
    <property type="project" value="UniProtKB-KW"/>
</dbReference>
<evidence type="ECO:0000313" key="8">
    <source>
        <dbReference type="EMBL" id="OFI07050.1"/>
    </source>
</evidence>
<dbReference type="GO" id="GO:0003676">
    <property type="term" value="F:nucleic acid binding"/>
    <property type="evidence" value="ECO:0007669"/>
    <property type="project" value="InterPro"/>
</dbReference>
<dbReference type="CDD" id="cd09634">
    <property type="entry name" value="Cas1_I-II-III"/>
    <property type="match status" value="1"/>
</dbReference>
<dbReference type="EMBL" id="LZFO01000005">
    <property type="protein sequence ID" value="OFI07050.1"/>
    <property type="molecule type" value="Genomic_DNA"/>
</dbReference>
<keyword evidence="6" id="KW-0051">Antiviral defense</keyword>
<evidence type="ECO:0000256" key="7">
    <source>
        <dbReference type="ARBA" id="ARBA00038592"/>
    </source>
</evidence>
<sequence length="116" mass="13294">MKTLYIIDQGCSIKKDNISFLISKNGVKLTTIPVYKIENIFIFGNQQITSQALNLAFKNNIDILFLTISGGFKGKISGKFSKNVYLRLAQYDIWSKKNIKINYAKSIIRNKIIRQN</sequence>
<comment type="caution">
    <text evidence="8">The sequence shown here is derived from an EMBL/GenBank/DDBJ whole genome shotgun (WGS) entry which is preliminary data.</text>
</comment>
<keyword evidence="3 8" id="KW-0255">Endonuclease</keyword>
<dbReference type="OrthoDB" id="9803119at2"/>
<name>A0A1E8F0U5_9CLOT</name>
<dbReference type="PANTHER" id="PTHR34353:SF2">
    <property type="entry name" value="CRISPR-ASSOCIATED ENDONUCLEASE CAS1 1"/>
    <property type="match status" value="1"/>
</dbReference>
<proteinExistence type="predicted"/>
<protein>
    <submittedName>
        <fullName evidence="8">CRISPR-associated endonuclease Cas1</fullName>
    </submittedName>
</protein>
<evidence type="ECO:0000256" key="5">
    <source>
        <dbReference type="ARBA" id="ARBA00022842"/>
    </source>
</evidence>
<dbReference type="GO" id="GO:0051607">
    <property type="term" value="P:defense response to virus"/>
    <property type="evidence" value="ECO:0007669"/>
    <property type="project" value="UniProtKB-KW"/>
</dbReference>
<keyword evidence="5" id="KW-0460">Magnesium</keyword>
<dbReference type="PANTHER" id="PTHR34353">
    <property type="entry name" value="CRISPR-ASSOCIATED ENDONUCLEASE CAS1 1"/>
    <property type="match status" value="1"/>
</dbReference>
<dbReference type="GO" id="GO:0043571">
    <property type="term" value="P:maintenance of CRISPR repeat elements"/>
    <property type="evidence" value="ECO:0007669"/>
    <property type="project" value="InterPro"/>
</dbReference>
<keyword evidence="1" id="KW-0540">Nuclease</keyword>
<evidence type="ECO:0000256" key="3">
    <source>
        <dbReference type="ARBA" id="ARBA00022759"/>
    </source>
</evidence>
<dbReference type="PATRIC" id="fig|1121290.3.peg.461"/>
<dbReference type="Pfam" id="PF01867">
    <property type="entry name" value="Cas_Cas1"/>
    <property type="match status" value="1"/>
</dbReference>
<evidence type="ECO:0000313" key="9">
    <source>
        <dbReference type="Proteomes" id="UP000175744"/>
    </source>
</evidence>
<dbReference type="GO" id="GO:0046872">
    <property type="term" value="F:metal ion binding"/>
    <property type="evidence" value="ECO:0007669"/>
    <property type="project" value="UniProtKB-KW"/>
</dbReference>